<accession>A0ACC3TH00</accession>
<proteinExistence type="predicted"/>
<gene>
    <name evidence="1" type="ORF">V1517DRAFT_329244</name>
</gene>
<dbReference type="Proteomes" id="UP001489719">
    <property type="component" value="Unassembled WGS sequence"/>
</dbReference>
<evidence type="ECO:0000313" key="2">
    <source>
        <dbReference type="Proteomes" id="UP001489719"/>
    </source>
</evidence>
<name>A0ACC3TH00_9ASCO</name>
<keyword evidence="2" id="KW-1185">Reference proteome</keyword>
<dbReference type="EMBL" id="MU970127">
    <property type="protein sequence ID" value="KAK9320473.1"/>
    <property type="molecule type" value="Genomic_DNA"/>
</dbReference>
<organism evidence="1 2">
    <name type="scientific">Lipomyces orientalis</name>
    <dbReference type="NCBI Taxonomy" id="1233043"/>
    <lineage>
        <taxon>Eukaryota</taxon>
        <taxon>Fungi</taxon>
        <taxon>Dikarya</taxon>
        <taxon>Ascomycota</taxon>
        <taxon>Saccharomycotina</taxon>
        <taxon>Lipomycetes</taxon>
        <taxon>Lipomycetales</taxon>
        <taxon>Lipomycetaceae</taxon>
        <taxon>Lipomyces</taxon>
    </lineage>
</organism>
<evidence type="ECO:0000313" key="1">
    <source>
        <dbReference type="EMBL" id="KAK9320473.1"/>
    </source>
</evidence>
<protein>
    <submittedName>
        <fullName evidence="1">CDP-alcohol phosphatidyltransferase-domain-containing protein</fullName>
    </submittedName>
</protein>
<comment type="caution">
    <text evidence="1">The sequence shown here is derived from an EMBL/GenBank/DDBJ whole genome shotgun (WGS) entry which is preliminary data.</text>
</comment>
<sequence length="293" mass="32453">MALPLAPKMLNRSRAWVSLRPPTRSLAIIVISFEPQGIASYKNYVGFGSLTAPTVASITMAAPKPITTTTVFLFIPNLIGYARVILALSSLGVMRWYPKICTWLYVLSCLLDAFDGAAARRFNQSTKFGAILDMVTDRCTTSCLICFLSSAYPKWAIFYQLLISLDLASHYMHMVAMLSSGQDSHKKVGKERGWFLNLYYTNKTVLFIFCAANELFFVALYLCSFPPESPPYLGDLNGIPLSYATIMAVVTFPIWLGKQLTNVIQMVQAAQVLAQVDVEERNGKLAAANAKNK</sequence>
<reference evidence="2" key="1">
    <citation type="journal article" date="2024" name="Front. Bioeng. Biotechnol.">
        <title>Genome-scale model development and genomic sequencing of the oleaginous clade Lipomyces.</title>
        <authorList>
            <person name="Czajka J.J."/>
            <person name="Han Y."/>
            <person name="Kim J."/>
            <person name="Mondo S.J."/>
            <person name="Hofstad B.A."/>
            <person name="Robles A."/>
            <person name="Haridas S."/>
            <person name="Riley R."/>
            <person name="LaButti K."/>
            <person name="Pangilinan J."/>
            <person name="Andreopoulos W."/>
            <person name="Lipzen A."/>
            <person name="Yan J."/>
            <person name="Wang M."/>
            <person name="Ng V."/>
            <person name="Grigoriev I.V."/>
            <person name="Spatafora J.W."/>
            <person name="Magnuson J.K."/>
            <person name="Baker S.E."/>
            <person name="Pomraning K.R."/>
        </authorList>
    </citation>
    <scope>NUCLEOTIDE SEQUENCE [LARGE SCALE GENOMIC DNA]</scope>
    <source>
        <strain evidence="2">CBS 10300</strain>
    </source>
</reference>